<dbReference type="GO" id="GO:0015768">
    <property type="term" value="P:maltose transport"/>
    <property type="evidence" value="ECO:0007669"/>
    <property type="project" value="TreeGrafter"/>
</dbReference>
<dbReference type="eggNOG" id="COG2182">
    <property type="taxonomic scope" value="Bacteria"/>
</dbReference>
<accession>A0A0R1X1E8</accession>
<dbReference type="PANTHER" id="PTHR30061:SF50">
    <property type="entry name" value="MALTOSE_MALTODEXTRIN-BINDING PERIPLASMIC PROTEIN"/>
    <property type="match status" value="1"/>
</dbReference>
<keyword evidence="3 4" id="KW-0732">Signal</keyword>
<sequence>MKLWKKVAVVGTTLLATVALAACSGGSNSSNTASNKSSADTVKGSVRLWVDTTQVPFYKTIVKNFNKKYPDVKVKLTQSPNGSANAKTDVGKDPAKAADVFEVPNDQLGQLAESGYINPLSPDAEKTVKANNTEVSVTGVTWKDKMYAFPFAEQAQTIYYNKSKLTAEDVKSWDTLTSKGVLATDFSNSYNFYPIMFSAGTELFGKDGETLKGTTANTEQGVNALKWLAAQKNNKGVMQTSNALNQLKSGHAQAIIDGPWDAANLRKILGDNFAVAPYPTVKIGGEEKQMQAFLGIEAFAVNSHTDAKNQKAAAALAEFITNKESQLIVYEESGQIPTDKATQASEKVASDPVAKAVMVMSKPGYSTLMPKMPQMATFWDAATPLINGAYTGSVKESQYTAKLDAFVTRISKAN</sequence>
<dbReference type="InterPro" id="IPR006059">
    <property type="entry name" value="SBP"/>
</dbReference>
<evidence type="ECO:0000313" key="5">
    <source>
        <dbReference type="EMBL" id="KRM23517.1"/>
    </source>
</evidence>
<dbReference type="RefSeq" id="WP_027828212.1">
    <property type="nucleotide sequence ID" value="NZ_AUEH01000014.1"/>
</dbReference>
<dbReference type="Proteomes" id="UP000050949">
    <property type="component" value="Unassembled WGS sequence"/>
</dbReference>
<feature type="signal peptide" evidence="4">
    <location>
        <begin position="1"/>
        <end position="21"/>
    </location>
</feature>
<evidence type="ECO:0000256" key="3">
    <source>
        <dbReference type="ARBA" id="ARBA00022729"/>
    </source>
</evidence>
<comment type="similarity">
    <text evidence="1">Belongs to the bacterial solute-binding protein 1 family.</text>
</comment>
<dbReference type="PATRIC" id="fig|1122147.4.peg.1690"/>
<dbReference type="GO" id="GO:0042956">
    <property type="term" value="P:maltodextrin transmembrane transport"/>
    <property type="evidence" value="ECO:0007669"/>
    <property type="project" value="TreeGrafter"/>
</dbReference>
<dbReference type="Pfam" id="PF13416">
    <property type="entry name" value="SBP_bac_8"/>
    <property type="match status" value="1"/>
</dbReference>
<reference evidence="5 6" key="1">
    <citation type="journal article" date="2015" name="Genome Announc.">
        <title>Expanding the biotechnology potential of lactobacilli through comparative genomics of 213 strains and associated genera.</title>
        <authorList>
            <person name="Sun Z."/>
            <person name="Harris H.M."/>
            <person name="McCann A."/>
            <person name="Guo C."/>
            <person name="Argimon S."/>
            <person name="Zhang W."/>
            <person name="Yang X."/>
            <person name="Jeffery I.B."/>
            <person name="Cooney J.C."/>
            <person name="Kagawa T.F."/>
            <person name="Liu W."/>
            <person name="Song Y."/>
            <person name="Salvetti E."/>
            <person name="Wrobel A."/>
            <person name="Rasinkangas P."/>
            <person name="Parkhill J."/>
            <person name="Rea M.C."/>
            <person name="O'Sullivan O."/>
            <person name="Ritari J."/>
            <person name="Douillard F.P."/>
            <person name="Paul Ross R."/>
            <person name="Yang R."/>
            <person name="Briner A.E."/>
            <person name="Felis G.E."/>
            <person name="de Vos W.M."/>
            <person name="Barrangou R."/>
            <person name="Klaenhammer T.R."/>
            <person name="Caufield P.W."/>
            <person name="Cui Y."/>
            <person name="Zhang H."/>
            <person name="O'Toole P.W."/>
        </authorList>
    </citation>
    <scope>NUCLEOTIDE SEQUENCE [LARGE SCALE GENOMIC DNA]</scope>
    <source>
        <strain evidence="5 6">DSM 16991</strain>
    </source>
</reference>
<evidence type="ECO:0000313" key="6">
    <source>
        <dbReference type="Proteomes" id="UP000050949"/>
    </source>
</evidence>
<keyword evidence="2" id="KW-0813">Transport</keyword>
<proteinExistence type="inferred from homology"/>
<name>A0A0R1X1E8_9LACO</name>
<protein>
    <submittedName>
        <fullName evidence="5">Sugar ABC transporter substrate-binding protein</fullName>
    </submittedName>
</protein>
<gene>
    <name evidence="5" type="ORF">FC91_GL001629</name>
</gene>
<organism evidence="5 6">
    <name type="scientific">Schleiferilactobacillus harbinensis DSM 16991</name>
    <dbReference type="NCBI Taxonomy" id="1122147"/>
    <lineage>
        <taxon>Bacteria</taxon>
        <taxon>Bacillati</taxon>
        <taxon>Bacillota</taxon>
        <taxon>Bacilli</taxon>
        <taxon>Lactobacillales</taxon>
        <taxon>Lactobacillaceae</taxon>
        <taxon>Schleiferilactobacillus</taxon>
    </lineage>
</organism>
<evidence type="ECO:0000256" key="1">
    <source>
        <dbReference type="ARBA" id="ARBA00008520"/>
    </source>
</evidence>
<dbReference type="EMBL" id="AZFW01000153">
    <property type="protein sequence ID" value="KRM23517.1"/>
    <property type="molecule type" value="Genomic_DNA"/>
</dbReference>
<dbReference type="SUPFAM" id="SSF53850">
    <property type="entry name" value="Periplasmic binding protein-like II"/>
    <property type="match status" value="1"/>
</dbReference>
<dbReference type="GO" id="GO:1901982">
    <property type="term" value="F:maltose binding"/>
    <property type="evidence" value="ECO:0007669"/>
    <property type="project" value="TreeGrafter"/>
</dbReference>
<dbReference type="OrthoDB" id="9766758at2"/>
<dbReference type="PANTHER" id="PTHR30061">
    <property type="entry name" value="MALTOSE-BINDING PERIPLASMIC PROTEIN"/>
    <property type="match status" value="1"/>
</dbReference>
<comment type="caution">
    <text evidence="5">The sequence shown here is derived from an EMBL/GenBank/DDBJ whole genome shotgun (WGS) entry which is preliminary data.</text>
</comment>
<evidence type="ECO:0000256" key="4">
    <source>
        <dbReference type="SAM" id="SignalP"/>
    </source>
</evidence>
<dbReference type="AlphaFoldDB" id="A0A0R1X1E8"/>
<feature type="chain" id="PRO_5038837857" evidence="4">
    <location>
        <begin position="22"/>
        <end position="414"/>
    </location>
</feature>
<dbReference type="PROSITE" id="PS51257">
    <property type="entry name" value="PROKAR_LIPOPROTEIN"/>
    <property type="match status" value="1"/>
</dbReference>
<dbReference type="GO" id="GO:0055052">
    <property type="term" value="C:ATP-binding cassette (ABC) transporter complex, substrate-binding subunit-containing"/>
    <property type="evidence" value="ECO:0007669"/>
    <property type="project" value="TreeGrafter"/>
</dbReference>
<dbReference type="Gene3D" id="3.40.190.10">
    <property type="entry name" value="Periplasmic binding protein-like II"/>
    <property type="match status" value="2"/>
</dbReference>
<evidence type="ECO:0000256" key="2">
    <source>
        <dbReference type="ARBA" id="ARBA00022448"/>
    </source>
</evidence>